<dbReference type="EMBL" id="CALSDN010000004">
    <property type="protein sequence ID" value="CAH6720442.1"/>
    <property type="molecule type" value="Genomic_DNA"/>
</dbReference>
<dbReference type="Proteomes" id="UP001152531">
    <property type="component" value="Unassembled WGS sequence"/>
</dbReference>
<organism evidence="1 2">
    <name type="scientific">[Candida] jaroonii</name>
    <dbReference type="NCBI Taxonomy" id="467808"/>
    <lineage>
        <taxon>Eukaryota</taxon>
        <taxon>Fungi</taxon>
        <taxon>Dikarya</taxon>
        <taxon>Ascomycota</taxon>
        <taxon>Saccharomycotina</taxon>
        <taxon>Pichiomycetes</taxon>
        <taxon>Debaryomycetaceae</taxon>
        <taxon>Yamadazyma</taxon>
    </lineage>
</organism>
<sequence>MNKSQVITLLVASNVFLVSLLYVSNYWNIHWPVESIPHGHINKESEYVNPFKVYEEYPIDLVNASAIFNTVHGALKQKDANLNPVGVSFIPAYIPPNTRFYHSTGSPEIPESFEWIAMEYEFSYAFAQFQKPQNSTKPPPFPKKPPGAPESGNKHKHLPFFGDAYLYSFRTTRALDKVILLDGASAAKYSPLMDQQMILSRQKNTSAPVDERIAAEKICDWGQSFGLQGIIRLEIGFEIIVCDFQRDLELISNVTLDTTIDTLSIPSGSDGSAPLIKKFSAQDSFENLRMSSYVNDGDRRIKLDFSKMVTPLNKTYIDPNPFARNISYIDNELKEDIIGELETFYATTKIDPYETTDWQVVTGLIENKFGPLFDTINKTFTFFNGSEESLEILGEDLLTLTFNFKRRYNDINHHIDRDQYGFNSSILDYVHHTYPLQHNDILIYSSIFKVQFEISTMMFDIYNLGRDIVDKVSDLEVLKQRVAIKQKELVEFLDILRWTIFVDCTEKCGLNSVCYVPTWGPSPFGWGQRNEKFFDNIDGVYSISKNLQCVDFDDLLALRHQW</sequence>
<accession>A0ACA9Y734</accession>
<comment type="caution">
    <text evidence="1">The sequence shown here is derived from an EMBL/GenBank/DDBJ whole genome shotgun (WGS) entry which is preliminary data.</text>
</comment>
<proteinExistence type="predicted"/>
<reference evidence="1" key="1">
    <citation type="submission" date="2022-06" db="EMBL/GenBank/DDBJ databases">
        <authorList>
            <person name="Legras J.-L."/>
            <person name="Devillers H."/>
            <person name="Grondin C."/>
        </authorList>
    </citation>
    <scope>NUCLEOTIDE SEQUENCE</scope>
    <source>
        <strain evidence="1">CLIB 1444</strain>
    </source>
</reference>
<gene>
    <name evidence="1" type="ORF">CLIB1444_04S00144</name>
</gene>
<evidence type="ECO:0000313" key="2">
    <source>
        <dbReference type="Proteomes" id="UP001152531"/>
    </source>
</evidence>
<name>A0ACA9Y734_9ASCO</name>
<keyword evidence="2" id="KW-1185">Reference proteome</keyword>
<protein>
    <submittedName>
        <fullName evidence="1">Uncharacterized protein</fullName>
    </submittedName>
</protein>
<evidence type="ECO:0000313" key="1">
    <source>
        <dbReference type="EMBL" id="CAH6720442.1"/>
    </source>
</evidence>